<feature type="domain" description="Cationic amino acid transporter C-terminal" evidence="9">
    <location>
        <begin position="516"/>
        <end position="566"/>
    </location>
</feature>
<organism evidence="10 11">
    <name type="scientific">Stephania japonica</name>
    <dbReference type="NCBI Taxonomy" id="461633"/>
    <lineage>
        <taxon>Eukaryota</taxon>
        <taxon>Viridiplantae</taxon>
        <taxon>Streptophyta</taxon>
        <taxon>Embryophyta</taxon>
        <taxon>Tracheophyta</taxon>
        <taxon>Spermatophyta</taxon>
        <taxon>Magnoliopsida</taxon>
        <taxon>Ranunculales</taxon>
        <taxon>Menispermaceae</taxon>
        <taxon>Menispermoideae</taxon>
        <taxon>Cissampelideae</taxon>
        <taxon>Stephania</taxon>
    </lineage>
</organism>
<evidence type="ECO:0000256" key="8">
    <source>
        <dbReference type="SAM" id="Phobius"/>
    </source>
</evidence>
<evidence type="ECO:0000256" key="1">
    <source>
        <dbReference type="ARBA" id="ARBA00004141"/>
    </source>
</evidence>
<feature type="transmembrane region" description="Helical" evidence="8">
    <location>
        <begin position="148"/>
        <end position="167"/>
    </location>
</feature>
<keyword evidence="4 8" id="KW-0812">Transmembrane</keyword>
<keyword evidence="11" id="KW-1185">Reference proteome</keyword>
<dbReference type="GO" id="GO:0005886">
    <property type="term" value="C:plasma membrane"/>
    <property type="evidence" value="ECO:0007669"/>
    <property type="project" value="TreeGrafter"/>
</dbReference>
<dbReference type="Gene3D" id="1.20.1740.10">
    <property type="entry name" value="Amino acid/polyamine transporter I"/>
    <property type="match status" value="1"/>
</dbReference>
<proteinExistence type="inferred from homology"/>
<keyword evidence="3" id="KW-0813">Transport</keyword>
<evidence type="ECO:0000256" key="5">
    <source>
        <dbReference type="ARBA" id="ARBA00022970"/>
    </source>
</evidence>
<evidence type="ECO:0000256" key="3">
    <source>
        <dbReference type="ARBA" id="ARBA00022448"/>
    </source>
</evidence>
<feature type="transmembrane region" description="Helical" evidence="8">
    <location>
        <begin position="105"/>
        <end position="127"/>
    </location>
</feature>
<feature type="transmembrane region" description="Helical" evidence="8">
    <location>
        <begin position="228"/>
        <end position="249"/>
    </location>
</feature>
<evidence type="ECO:0000256" key="4">
    <source>
        <dbReference type="ARBA" id="ARBA00022692"/>
    </source>
</evidence>
<protein>
    <recommendedName>
        <fullName evidence="9">Cationic amino acid transporter C-terminal domain-containing protein</fullName>
    </recommendedName>
</protein>
<dbReference type="FunFam" id="1.20.1740.10:FF:000035">
    <property type="entry name" value="Cationic amino acid transporter 5"/>
    <property type="match status" value="1"/>
</dbReference>
<dbReference type="EMBL" id="JBBNAE010000001">
    <property type="protein sequence ID" value="KAK9153311.1"/>
    <property type="molecule type" value="Genomic_DNA"/>
</dbReference>
<reference evidence="10 11" key="1">
    <citation type="submission" date="2024-01" db="EMBL/GenBank/DDBJ databases">
        <title>Genome assemblies of Stephania.</title>
        <authorList>
            <person name="Yang L."/>
        </authorList>
    </citation>
    <scope>NUCLEOTIDE SEQUENCE [LARGE SCALE GENOMIC DNA]</scope>
    <source>
        <strain evidence="10">QJT</strain>
        <tissue evidence="10">Leaf</tissue>
    </source>
</reference>
<feature type="transmembrane region" description="Helical" evidence="8">
    <location>
        <begin position="348"/>
        <end position="371"/>
    </location>
</feature>
<dbReference type="AlphaFoldDB" id="A0AAP0PUE9"/>
<feature type="transmembrane region" description="Helical" evidence="8">
    <location>
        <begin position="80"/>
        <end position="99"/>
    </location>
</feature>
<dbReference type="GO" id="GO:0005313">
    <property type="term" value="F:L-glutamate transmembrane transporter activity"/>
    <property type="evidence" value="ECO:0007669"/>
    <property type="project" value="TreeGrafter"/>
</dbReference>
<feature type="transmembrane region" description="Helical" evidence="8">
    <location>
        <begin position="302"/>
        <end position="328"/>
    </location>
</feature>
<dbReference type="Pfam" id="PF13906">
    <property type="entry name" value="AA_permease_C"/>
    <property type="match status" value="1"/>
</dbReference>
<gene>
    <name evidence="10" type="ORF">Sjap_000791</name>
</gene>
<evidence type="ECO:0000259" key="9">
    <source>
        <dbReference type="Pfam" id="PF13906"/>
    </source>
</evidence>
<keyword evidence="5" id="KW-0029">Amino-acid transport</keyword>
<feature type="transmembrane region" description="Helical" evidence="8">
    <location>
        <begin position="428"/>
        <end position="448"/>
    </location>
</feature>
<feature type="transmembrane region" description="Helical" evidence="8">
    <location>
        <begin position="460"/>
        <end position="480"/>
    </location>
</feature>
<dbReference type="Pfam" id="PF13520">
    <property type="entry name" value="AA_permease_2"/>
    <property type="match status" value="1"/>
</dbReference>
<evidence type="ECO:0000313" key="10">
    <source>
        <dbReference type="EMBL" id="KAK9153311.1"/>
    </source>
</evidence>
<comment type="caution">
    <text evidence="10">The sequence shown here is derived from an EMBL/GenBank/DDBJ whole genome shotgun (WGS) entry which is preliminary data.</text>
</comment>
<comment type="similarity">
    <text evidence="2">Belongs to the amino acid-polyamine-organocation (APC) superfamily. Cationic amino acid transporter (CAT) (TC 2.A.3.3) family.</text>
</comment>
<dbReference type="InterPro" id="IPR002293">
    <property type="entry name" value="AA/rel_permease1"/>
</dbReference>
<evidence type="ECO:0000256" key="2">
    <source>
        <dbReference type="ARBA" id="ARBA00008572"/>
    </source>
</evidence>
<accession>A0AAP0PUE9</accession>
<keyword evidence="6 8" id="KW-1133">Transmembrane helix</keyword>
<dbReference type="Proteomes" id="UP001417504">
    <property type="component" value="Unassembled WGS sequence"/>
</dbReference>
<feature type="transmembrane region" description="Helical" evidence="8">
    <location>
        <begin position="515"/>
        <end position="535"/>
    </location>
</feature>
<keyword evidence="7 8" id="KW-0472">Membrane</keyword>
<sequence length="597" mass="65129">MVIGGERRRSSWKREWCCSKNDFFPEESFESWGSYLKALRETKTRLRDRVLARSHDDRELNEVRESSKNEMKKSLSWWDLMWFGVGAIVGAGIFVLTGLEARNDAGPAVVLSFFISGVSALLSVFCYTEFAVEIPVAGSSFAYLRVELGDFIAFIAAGNILFEYVVAGASVSRSWTSYLATLCNQNPSNFRVHVPKLAQNYNYLDPLAVLISVLVALAACYSTKASSIFNSIATIIHIVVLLLIVIAGLTKANLSNFTSNFAPYGPSGIFTASAVLFFAYVGFDGVATMAEETKNPRRDIPIGLVGSMVITIFLYCLLAITLCLMQAYNTIDVDAPFSMAFQAVGMNWAKYLVSLGALKAMTAVLLANIIGQARYFTHIGRTHMAPPWFAIIRERTGTPVNATVFMTLANCLVGFFTDLGVLSNLLSISTLFIFSLVALALLVRRYYVTGETTSAARNKLIGFLCLIIGSSVANAVYWAASGGKSWIGYTVTVPIWFLSTLGLKLMVEEARKPKLWGAPLVPWLPSASIAVNIFLLGSLDGASFARFGIWTAVLLVYYLLVGLHSSYDASKQFRKQNVDNMEAGANAGALDGSSSTG</sequence>
<feature type="transmembrane region" description="Helical" evidence="8">
    <location>
        <begin position="269"/>
        <end position="290"/>
    </location>
</feature>
<feature type="transmembrane region" description="Helical" evidence="8">
    <location>
        <begin position="402"/>
        <end position="422"/>
    </location>
</feature>
<feature type="transmembrane region" description="Helical" evidence="8">
    <location>
        <begin position="203"/>
        <end position="221"/>
    </location>
</feature>
<name>A0AAP0PUE9_9MAGN</name>
<dbReference type="GO" id="GO:0015189">
    <property type="term" value="F:L-lysine transmembrane transporter activity"/>
    <property type="evidence" value="ECO:0007669"/>
    <property type="project" value="TreeGrafter"/>
</dbReference>
<dbReference type="InterPro" id="IPR029485">
    <property type="entry name" value="CAT_C"/>
</dbReference>
<dbReference type="PANTHER" id="PTHR43243">
    <property type="entry name" value="INNER MEMBRANE TRANSPORTER YGJI-RELATED"/>
    <property type="match status" value="1"/>
</dbReference>
<evidence type="ECO:0000256" key="6">
    <source>
        <dbReference type="ARBA" id="ARBA00022989"/>
    </source>
</evidence>
<evidence type="ECO:0000313" key="11">
    <source>
        <dbReference type="Proteomes" id="UP001417504"/>
    </source>
</evidence>
<dbReference type="PANTHER" id="PTHR43243:SF30">
    <property type="entry name" value="CATIONIC AMINO ACID TRANSPORTER 1-LIKE"/>
    <property type="match status" value="1"/>
</dbReference>
<feature type="transmembrane region" description="Helical" evidence="8">
    <location>
        <begin position="486"/>
        <end position="503"/>
    </location>
</feature>
<evidence type="ECO:0000256" key="7">
    <source>
        <dbReference type="ARBA" id="ARBA00023136"/>
    </source>
</evidence>
<feature type="transmembrane region" description="Helical" evidence="8">
    <location>
        <begin position="547"/>
        <end position="567"/>
    </location>
</feature>
<comment type="subcellular location">
    <subcellularLocation>
        <location evidence="1">Membrane</location>
        <topology evidence="1">Multi-pass membrane protein</topology>
    </subcellularLocation>
</comment>